<keyword evidence="2" id="KW-1185">Reference proteome</keyword>
<dbReference type="AlphaFoldDB" id="A0A4Y2B8X9"/>
<dbReference type="Proteomes" id="UP000499080">
    <property type="component" value="Unassembled WGS sequence"/>
</dbReference>
<sequence>MVTVQQKERLWFHEIKSIVRVQRIIQLEYRNCQSPSKNFINHRYEKLKGTGNVNQLGRLSLLDCSYQLLMQFYLGYQTFRYSSYLKEKKLSELLSHL</sequence>
<comment type="caution">
    <text evidence="1">The sequence shown here is derived from an EMBL/GenBank/DDBJ whole genome shotgun (WGS) entry which is preliminary data.</text>
</comment>
<dbReference type="EMBL" id="BGPR01000055">
    <property type="protein sequence ID" value="GBL87736.1"/>
    <property type="molecule type" value="Genomic_DNA"/>
</dbReference>
<accession>A0A4Y2B8X9</accession>
<evidence type="ECO:0000313" key="1">
    <source>
        <dbReference type="EMBL" id="GBL87736.1"/>
    </source>
</evidence>
<proteinExistence type="predicted"/>
<name>A0A4Y2B8X9_ARAVE</name>
<gene>
    <name evidence="1" type="ORF">AVEN_81347_1</name>
</gene>
<organism evidence="1 2">
    <name type="scientific">Araneus ventricosus</name>
    <name type="common">Orbweaver spider</name>
    <name type="synonym">Epeira ventricosa</name>
    <dbReference type="NCBI Taxonomy" id="182803"/>
    <lineage>
        <taxon>Eukaryota</taxon>
        <taxon>Metazoa</taxon>
        <taxon>Ecdysozoa</taxon>
        <taxon>Arthropoda</taxon>
        <taxon>Chelicerata</taxon>
        <taxon>Arachnida</taxon>
        <taxon>Araneae</taxon>
        <taxon>Araneomorphae</taxon>
        <taxon>Entelegynae</taxon>
        <taxon>Araneoidea</taxon>
        <taxon>Araneidae</taxon>
        <taxon>Araneus</taxon>
    </lineage>
</organism>
<dbReference type="OrthoDB" id="6460236at2759"/>
<reference evidence="1 2" key="1">
    <citation type="journal article" date="2019" name="Sci. Rep.">
        <title>Orb-weaving spider Araneus ventricosus genome elucidates the spidroin gene catalogue.</title>
        <authorList>
            <person name="Kono N."/>
            <person name="Nakamura H."/>
            <person name="Ohtoshi R."/>
            <person name="Moran D.A.P."/>
            <person name="Shinohara A."/>
            <person name="Yoshida Y."/>
            <person name="Fujiwara M."/>
            <person name="Mori M."/>
            <person name="Tomita M."/>
            <person name="Arakawa K."/>
        </authorList>
    </citation>
    <scope>NUCLEOTIDE SEQUENCE [LARGE SCALE GENOMIC DNA]</scope>
</reference>
<protein>
    <submittedName>
        <fullName evidence="1">Uncharacterized protein</fullName>
    </submittedName>
</protein>
<evidence type="ECO:0000313" key="2">
    <source>
        <dbReference type="Proteomes" id="UP000499080"/>
    </source>
</evidence>